<dbReference type="Pfam" id="PF05876">
    <property type="entry name" value="GpA_ATPase"/>
    <property type="match status" value="1"/>
</dbReference>
<evidence type="ECO:0000259" key="1">
    <source>
        <dbReference type="Pfam" id="PF05876"/>
    </source>
</evidence>
<gene>
    <name evidence="3" type="ORF">SAMN04490248_1831</name>
</gene>
<dbReference type="OrthoDB" id="5181253at2"/>
<reference evidence="3 4" key="1">
    <citation type="submission" date="2016-10" db="EMBL/GenBank/DDBJ databases">
        <authorList>
            <person name="de Groot N.N."/>
        </authorList>
    </citation>
    <scope>NUCLEOTIDE SEQUENCE [LARGE SCALE GENOMIC DNA]</scope>
    <source>
        <strain evidence="3 4">DSM 27842</strain>
    </source>
</reference>
<dbReference type="GO" id="GO:0004519">
    <property type="term" value="F:endonuclease activity"/>
    <property type="evidence" value="ECO:0007669"/>
    <property type="project" value="InterPro"/>
</dbReference>
<accession>A0A1H8WM18</accession>
<dbReference type="Pfam" id="PF20454">
    <property type="entry name" value="GpA_nuclease"/>
    <property type="match status" value="1"/>
</dbReference>
<evidence type="ECO:0000313" key="4">
    <source>
        <dbReference type="Proteomes" id="UP000198893"/>
    </source>
</evidence>
<feature type="non-terminal residue" evidence="3">
    <location>
        <position position="382"/>
    </location>
</feature>
<protein>
    <submittedName>
        <fullName evidence="3">Phage terminase large subunit (GpA)</fullName>
    </submittedName>
</protein>
<evidence type="ECO:0000313" key="3">
    <source>
        <dbReference type="EMBL" id="SEP28676.1"/>
    </source>
</evidence>
<dbReference type="InterPro" id="IPR046453">
    <property type="entry name" value="GpA_ATPase"/>
</dbReference>
<dbReference type="GO" id="GO:0016887">
    <property type="term" value="F:ATP hydrolysis activity"/>
    <property type="evidence" value="ECO:0007669"/>
    <property type="project" value="InterPro"/>
</dbReference>
<dbReference type="InterPro" id="IPR046454">
    <property type="entry name" value="GpA_endonuclease"/>
</dbReference>
<dbReference type="RefSeq" id="WP_139196349.1">
    <property type="nucleotide sequence ID" value="NZ_FODS01000083.1"/>
</dbReference>
<dbReference type="Proteomes" id="UP000198893">
    <property type="component" value="Unassembled WGS sequence"/>
</dbReference>
<evidence type="ECO:0000259" key="2">
    <source>
        <dbReference type="Pfam" id="PF20454"/>
    </source>
</evidence>
<feature type="non-terminal residue" evidence="3">
    <location>
        <position position="1"/>
    </location>
</feature>
<name>A0A1H8WM18_9RHOB</name>
<proteinExistence type="predicted"/>
<organism evidence="3 4">
    <name type="scientific">Salinihabitans flavidus</name>
    <dbReference type="NCBI Taxonomy" id="569882"/>
    <lineage>
        <taxon>Bacteria</taxon>
        <taxon>Pseudomonadati</taxon>
        <taxon>Pseudomonadota</taxon>
        <taxon>Alphaproteobacteria</taxon>
        <taxon>Rhodobacterales</taxon>
        <taxon>Roseobacteraceae</taxon>
        <taxon>Salinihabitans</taxon>
    </lineage>
</organism>
<keyword evidence="4" id="KW-1185">Reference proteome</keyword>
<sequence>IKGTCRISRAYGRSDQRLYHVPCPHCGRKAPLTWENFLASLDPEALHAAHFTCEACQGAILHADKERIVRLGEWVKHNPRGDHPGFHLWRAYAPQRDWASIAVEYAQVMGWSRLEVTKETEDQIQSRQDADTEQVFWNDVLGLPYEQATDAPDWEELRDRTENADPGERLPRGILPATGFVFAAGVDCQDDRTEVHFVAFGRNRRRWTIDYKVIPHHISDAEGRATLNAYLRQEWRTELGHAVTLDILAIDGGTYTDDVWSWAKTHPWSRVIIVKGGSTQTGPIMVPQKLERRRDGRAKRRQKRAFLLNVSQLKGGFYTHLRKEDPAERGYTQFALGLGDEFYRMISSETRVLTRSRTGVVSAKWELVEPTRRNEALDTMNY</sequence>
<feature type="domain" description="Terminase large subunit GpA endonuclease" evidence="2">
    <location>
        <begin position="83"/>
        <end position="382"/>
    </location>
</feature>
<dbReference type="AlphaFoldDB" id="A0A1H8WM18"/>
<dbReference type="EMBL" id="FODS01000083">
    <property type="protein sequence ID" value="SEP28676.1"/>
    <property type="molecule type" value="Genomic_DNA"/>
</dbReference>
<dbReference type="STRING" id="569882.SAMN04490248_1831"/>
<feature type="domain" description="Phage terminase large subunit GpA ATPase" evidence="1">
    <location>
        <begin position="1"/>
        <end position="74"/>
    </location>
</feature>